<dbReference type="RefSeq" id="WP_143075876.1">
    <property type="nucleotide sequence ID" value="NZ_FOXQ01000008.1"/>
</dbReference>
<proteinExistence type="predicted"/>
<keyword evidence="1" id="KW-0732">Signal</keyword>
<dbReference type="EMBL" id="FOXQ01000008">
    <property type="protein sequence ID" value="SFQ31172.1"/>
    <property type="molecule type" value="Genomic_DNA"/>
</dbReference>
<sequence length="252" mass="28655">MKKWINRKVWLVALMACPVIVCSSQDLQLRHILEKSLEMYQHNDSALSFHVKFYYADYNEPSLIQDSITGVFAMSGKKVFFDIGKTKAVKNDSLAITVFEEDKLIYISSIQDKLKEYQPGSVLETLLSANYAAEKKIAINSNIAEIQLKFKDTSICKSVAIEIDTNTSYIVKIETVVRKDAADDEANQYMLSHSEDDYSIITALYQEYALAPKTSSPEFEASQYIQKNAEGHYMPSSRYADFTIFLANPKMQ</sequence>
<evidence type="ECO:0000313" key="2">
    <source>
        <dbReference type="EMBL" id="SFQ31172.1"/>
    </source>
</evidence>
<evidence type="ECO:0000256" key="1">
    <source>
        <dbReference type="SAM" id="SignalP"/>
    </source>
</evidence>
<protein>
    <recommendedName>
        <fullName evidence="4">Outer membrane lipoprotein-sorting protein</fullName>
    </recommendedName>
</protein>
<dbReference type="AlphaFoldDB" id="A0A1I5XGU0"/>
<dbReference type="OrthoDB" id="651756at2"/>
<accession>A0A1I5XGU0</accession>
<evidence type="ECO:0000313" key="3">
    <source>
        <dbReference type="Proteomes" id="UP000199031"/>
    </source>
</evidence>
<reference evidence="2 3" key="1">
    <citation type="submission" date="2016-10" db="EMBL/GenBank/DDBJ databases">
        <authorList>
            <person name="de Groot N.N."/>
        </authorList>
    </citation>
    <scope>NUCLEOTIDE SEQUENCE [LARGE SCALE GENOMIC DNA]</scope>
    <source>
        <strain evidence="2 3">DSM 28286</strain>
    </source>
</reference>
<organism evidence="2 3">
    <name type="scientific">Parafilimonas terrae</name>
    <dbReference type="NCBI Taxonomy" id="1465490"/>
    <lineage>
        <taxon>Bacteria</taxon>
        <taxon>Pseudomonadati</taxon>
        <taxon>Bacteroidota</taxon>
        <taxon>Chitinophagia</taxon>
        <taxon>Chitinophagales</taxon>
        <taxon>Chitinophagaceae</taxon>
        <taxon>Parafilimonas</taxon>
    </lineage>
</organism>
<dbReference type="STRING" id="1465490.SAMN05444277_108184"/>
<name>A0A1I5XGU0_9BACT</name>
<gene>
    <name evidence="2" type="ORF">SAMN05444277_108184</name>
</gene>
<feature type="chain" id="PRO_5011693882" description="Outer membrane lipoprotein-sorting protein" evidence="1">
    <location>
        <begin position="22"/>
        <end position="252"/>
    </location>
</feature>
<evidence type="ECO:0008006" key="4">
    <source>
        <dbReference type="Google" id="ProtNLM"/>
    </source>
</evidence>
<keyword evidence="3" id="KW-1185">Reference proteome</keyword>
<feature type="signal peptide" evidence="1">
    <location>
        <begin position="1"/>
        <end position="21"/>
    </location>
</feature>
<dbReference type="Proteomes" id="UP000199031">
    <property type="component" value="Unassembled WGS sequence"/>
</dbReference>